<reference evidence="1 2" key="1">
    <citation type="submission" date="2020-10" db="EMBL/GenBank/DDBJ databases">
        <title>Sequencing the genomes of 1000 actinobacteria strains.</title>
        <authorList>
            <person name="Klenk H.-P."/>
        </authorList>
    </citation>
    <scope>NUCLEOTIDE SEQUENCE [LARGE SCALE GENOMIC DNA]</scope>
    <source>
        <strain evidence="1 2">DSM 44653</strain>
    </source>
</reference>
<accession>A0ABR9I908</accession>
<name>A0ABR9I908_9PSEU</name>
<comment type="caution">
    <text evidence="1">The sequence shown here is derived from an EMBL/GenBank/DDBJ whole genome shotgun (WGS) entry which is preliminary data.</text>
</comment>
<sequence length="54" mass="5917">MEWPRPGLHHQSAAARLTYLVDEWLTDGCSMLSGVELVPSEAPLTVRVPEAGIE</sequence>
<dbReference type="RefSeq" id="WP_158104348.1">
    <property type="nucleotide sequence ID" value="NZ_JADBEG010000001.1"/>
</dbReference>
<protein>
    <submittedName>
        <fullName evidence="1">Uncharacterized protein</fullName>
    </submittedName>
</protein>
<evidence type="ECO:0000313" key="2">
    <source>
        <dbReference type="Proteomes" id="UP000631670"/>
    </source>
</evidence>
<organism evidence="1 2">
    <name type="scientific">Amycolatopsis lexingtonensis</name>
    <dbReference type="NCBI Taxonomy" id="218822"/>
    <lineage>
        <taxon>Bacteria</taxon>
        <taxon>Bacillati</taxon>
        <taxon>Actinomycetota</taxon>
        <taxon>Actinomycetes</taxon>
        <taxon>Pseudonocardiales</taxon>
        <taxon>Pseudonocardiaceae</taxon>
        <taxon>Amycolatopsis</taxon>
    </lineage>
</organism>
<gene>
    <name evidence="1" type="ORF">H4696_006562</name>
</gene>
<keyword evidence="2" id="KW-1185">Reference proteome</keyword>
<dbReference type="EMBL" id="JADBEG010000001">
    <property type="protein sequence ID" value="MBE1499462.1"/>
    <property type="molecule type" value="Genomic_DNA"/>
</dbReference>
<proteinExistence type="predicted"/>
<evidence type="ECO:0000313" key="1">
    <source>
        <dbReference type="EMBL" id="MBE1499462.1"/>
    </source>
</evidence>
<dbReference type="Proteomes" id="UP000631670">
    <property type="component" value="Unassembled WGS sequence"/>
</dbReference>